<dbReference type="STRING" id="667129.HMPREF0758_4987"/>
<dbReference type="Proteomes" id="UP000005723">
    <property type="component" value="Unassembled WGS sequence"/>
</dbReference>
<protein>
    <submittedName>
        <fullName evidence="2">Uncharacterized protein</fullName>
    </submittedName>
</protein>
<dbReference type="SUPFAM" id="SSF56399">
    <property type="entry name" value="ADP-ribosylation"/>
    <property type="match status" value="1"/>
</dbReference>
<sequence>MNVDQDDIDVIYENLISQYVGGEEAIVYLFRSKSPTLRENMNQAMTEYDDAFTPVEQDFILHALEQRVIAASKKTPPPPNEQKKTASAPVSEQKKTPLTLSDEQKKQVQRFYGTNAGASFINTQMRNAHLEPDRAIPPTYPNLDSAVAAAAKAGASEGNVTFSTAGRLAIKQAFALGDVQKVMRAALEGGEGHSRTPQYRGTRVPRSQLEAFKVGDILVNTFFMSFSPDITKPTKRGDDEKVHDGFKQAMKFVGNRYKSHVGEPVIYELPDRSGYTTTVIHSLYEYETVMQPMEKLAIDSIKNEGTYTRICLKKKSAVDADAKKTALINRYTCFIRRGVRIRSKVFLCERAITYGYQYRPCATTGTAGARR</sequence>
<evidence type="ECO:0000313" key="3">
    <source>
        <dbReference type="Proteomes" id="UP000005723"/>
    </source>
</evidence>
<comment type="caution">
    <text evidence="2">The sequence shown here is derived from an EMBL/GenBank/DDBJ whole genome shotgun (WGS) entry which is preliminary data.</text>
</comment>
<accession>D4E9Y7</accession>
<organism evidence="2 3">
    <name type="scientific">Serratia odorifera DSM 4582</name>
    <dbReference type="NCBI Taxonomy" id="667129"/>
    <lineage>
        <taxon>Bacteria</taxon>
        <taxon>Pseudomonadati</taxon>
        <taxon>Pseudomonadota</taxon>
        <taxon>Gammaproteobacteria</taxon>
        <taxon>Enterobacterales</taxon>
        <taxon>Yersiniaceae</taxon>
        <taxon>Serratia</taxon>
    </lineage>
</organism>
<name>D4E9Y7_SEROD</name>
<keyword evidence="3" id="KW-1185">Reference proteome</keyword>
<gene>
    <name evidence="2" type="ORF">HMPREF0758_4987</name>
</gene>
<dbReference type="AlphaFoldDB" id="D4E9Y7"/>
<evidence type="ECO:0000313" key="2">
    <source>
        <dbReference type="EMBL" id="EFE93379.1"/>
    </source>
</evidence>
<dbReference type="HOGENOM" id="CLU_745754_0_0_6"/>
<feature type="region of interest" description="Disordered" evidence="1">
    <location>
        <begin position="71"/>
        <end position="105"/>
    </location>
</feature>
<dbReference type="RefSeq" id="WP_004966092.1">
    <property type="nucleotide sequence ID" value="NZ_GG753568.1"/>
</dbReference>
<reference evidence="2 3" key="1">
    <citation type="submission" date="2010-01" db="EMBL/GenBank/DDBJ databases">
        <authorList>
            <person name="Muzny D."/>
            <person name="Qin X."/>
            <person name="Deng J."/>
            <person name="Jiang H."/>
            <person name="Liu Y."/>
            <person name="Qu J."/>
            <person name="Song X.-Z."/>
            <person name="Zhang L."/>
            <person name="Thornton R."/>
            <person name="Coyle M."/>
            <person name="Francisco L."/>
            <person name="Jackson L."/>
            <person name="Javaid M."/>
            <person name="Korchina V."/>
            <person name="Kovar C."/>
            <person name="Mata R."/>
            <person name="Mathew T."/>
            <person name="Ngo R."/>
            <person name="Nguyen L."/>
            <person name="Nguyen N."/>
            <person name="Okwuonu G."/>
            <person name="Ongeri F."/>
            <person name="Pham C."/>
            <person name="Simmons D."/>
            <person name="Wilczek-Boney K."/>
            <person name="Hale W."/>
            <person name="Jakkamsetti A."/>
            <person name="Pham P."/>
            <person name="Ruth R."/>
            <person name="San Lucas F."/>
            <person name="Warren J."/>
            <person name="Zhang J."/>
            <person name="Zhao Z."/>
            <person name="Zhou C."/>
            <person name="Zhu D."/>
            <person name="Lee S."/>
            <person name="Bess C."/>
            <person name="Blankenburg K."/>
            <person name="Forbes L."/>
            <person name="Fu Q."/>
            <person name="Gubbala S."/>
            <person name="Hirani K."/>
            <person name="Jayaseelan J.C."/>
            <person name="Lara F."/>
            <person name="Munidasa M."/>
            <person name="Palculict T."/>
            <person name="Patil S."/>
            <person name="Pu L.-L."/>
            <person name="Saada N."/>
            <person name="Tang L."/>
            <person name="Weissenberger G."/>
            <person name="Zhu Y."/>
            <person name="Hemphill L."/>
            <person name="Shang Y."/>
            <person name="Youmans B."/>
            <person name="Ayvaz T."/>
            <person name="Ross M."/>
            <person name="Santibanez J."/>
            <person name="Aqrawi P."/>
            <person name="Gross S."/>
            <person name="Joshi V."/>
            <person name="Fowler G."/>
            <person name="Nazareth L."/>
            <person name="Reid J."/>
            <person name="Worley K."/>
            <person name="Petrosino J."/>
            <person name="Highlander S."/>
            <person name="Gibbs R."/>
        </authorList>
    </citation>
    <scope>NUCLEOTIDE SEQUENCE [LARGE SCALE GENOMIC DNA]</scope>
    <source>
        <strain evidence="2 3">DSM 4582</strain>
    </source>
</reference>
<evidence type="ECO:0000256" key="1">
    <source>
        <dbReference type="SAM" id="MobiDB-lite"/>
    </source>
</evidence>
<dbReference type="EMBL" id="ADBY01000078">
    <property type="protein sequence ID" value="EFE93379.1"/>
    <property type="molecule type" value="Genomic_DNA"/>
</dbReference>
<proteinExistence type="predicted"/>